<protein>
    <submittedName>
        <fullName evidence="3">Uncharacterized protein</fullName>
    </submittedName>
</protein>
<feature type="region of interest" description="Disordered" evidence="1">
    <location>
        <begin position="1"/>
        <end position="98"/>
    </location>
</feature>
<name>A0A9P4QIT3_9PEZI</name>
<feature type="compositionally biased region" description="Polar residues" evidence="1">
    <location>
        <begin position="8"/>
        <end position="29"/>
    </location>
</feature>
<keyword evidence="2" id="KW-0812">Transmembrane</keyword>
<organism evidence="3 4">
    <name type="scientific">Polychaeton citri CBS 116435</name>
    <dbReference type="NCBI Taxonomy" id="1314669"/>
    <lineage>
        <taxon>Eukaryota</taxon>
        <taxon>Fungi</taxon>
        <taxon>Dikarya</taxon>
        <taxon>Ascomycota</taxon>
        <taxon>Pezizomycotina</taxon>
        <taxon>Dothideomycetes</taxon>
        <taxon>Dothideomycetidae</taxon>
        <taxon>Capnodiales</taxon>
        <taxon>Capnodiaceae</taxon>
        <taxon>Polychaeton</taxon>
    </lineage>
</organism>
<keyword evidence="2" id="KW-0472">Membrane</keyword>
<dbReference type="Proteomes" id="UP000799441">
    <property type="component" value="Unassembled WGS sequence"/>
</dbReference>
<accession>A0A9P4QIT3</accession>
<feature type="compositionally biased region" description="Low complexity" evidence="1">
    <location>
        <begin position="87"/>
        <end position="98"/>
    </location>
</feature>
<evidence type="ECO:0000256" key="1">
    <source>
        <dbReference type="SAM" id="MobiDB-lite"/>
    </source>
</evidence>
<dbReference type="AlphaFoldDB" id="A0A9P4QIT3"/>
<feature type="transmembrane region" description="Helical" evidence="2">
    <location>
        <begin position="189"/>
        <end position="210"/>
    </location>
</feature>
<proteinExistence type="predicted"/>
<keyword evidence="4" id="KW-1185">Reference proteome</keyword>
<comment type="caution">
    <text evidence="3">The sequence shown here is derived from an EMBL/GenBank/DDBJ whole genome shotgun (WGS) entry which is preliminary data.</text>
</comment>
<keyword evidence="2" id="KW-1133">Transmembrane helix</keyword>
<reference evidence="3" key="1">
    <citation type="journal article" date="2020" name="Stud. Mycol.">
        <title>101 Dothideomycetes genomes: a test case for predicting lifestyles and emergence of pathogens.</title>
        <authorList>
            <person name="Haridas S."/>
            <person name="Albert R."/>
            <person name="Binder M."/>
            <person name="Bloem J."/>
            <person name="Labutti K."/>
            <person name="Salamov A."/>
            <person name="Andreopoulos B."/>
            <person name="Baker S."/>
            <person name="Barry K."/>
            <person name="Bills G."/>
            <person name="Bluhm B."/>
            <person name="Cannon C."/>
            <person name="Castanera R."/>
            <person name="Culley D."/>
            <person name="Daum C."/>
            <person name="Ezra D."/>
            <person name="Gonzalez J."/>
            <person name="Henrissat B."/>
            <person name="Kuo A."/>
            <person name="Liang C."/>
            <person name="Lipzen A."/>
            <person name="Lutzoni F."/>
            <person name="Magnuson J."/>
            <person name="Mondo S."/>
            <person name="Nolan M."/>
            <person name="Ohm R."/>
            <person name="Pangilinan J."/>
            <person name="Park H.-J."/>
            <person name="Ramirez L."/>
            <person name="Alfaro M."/>
            <person name="Sun H."/>
            <person name="Tritt A."/>
            <person name="Yoshinaga Y."/>
            <person name="Zwiers L.-H."/>
            <person name="Turgeon B."/>
            <person name="Goodwin S."/>
            <person name="Spatafora J."/>
            <person name="Crous P."/>
            <person name="Grigoriev I."/>
        </authorList>
    </citation>
    <scope>NUCLEOTIDE SEQUENCE</scope>
    <source>
        <strain evidence="3">CBS 116435</strain>
    </source>
</reference>
<evidence type="ECO:0000256" key="2">
    <source>
        <dbReference type="SAM" id="Phobius"/>
    </source>
</evidence>
<evidence type="ECO:0000313" key="4">
    <source>
        <dbReference type="Proteomes" id="UP000799441"/>
    </source>
</evidence>
<sequence>MSGAYLPHSQNGNDMTTFGASVVRNQDASDSLDVPRPLPSALSTPDLTPVATREGGERHIPPHSPFYQHPPASHELLPSASQGHTRTFSSNKNSSTSKAYQNLRNTHPFEKDVEANVSPVSPTLESDNPFTSKISVECNKECRQMWPSKATLKQNRRDRQNLKRANGCCGGWLVPLRRKWSSYSKRQRLIIQICLAILVAGIMVAIAVGITKAVNGSAYTSHGSHPIDQDGNGNNDGNGNP</sequence>
<dbReference type="OrthoDB" id="5387214at2759"/>
<evidence type="ECO:0000313" key="3">
    <source>
        <dbReference type="EMBL" id="KAF2725661.1"/>
    </source>
</evidence>
<dbReference type="EMBL" id="MU003767">
    <property type="protein sequence ID" value="KAF2725661.1"/>
    <property type="molecule type" value="Genomic_DNA"/>
</dbReference>
<gene>
    <name evidence="3" type="ORF">K431DRAFT_290760</name>
</gene>